<reference evidence="1" key="1">
    <citation type="journal article" date="2021" name="PeerJ">
        <title>Extensive microbial diversity within the chicken gut microbiome revealed by metagenomics and culture.</title>
        <authorList>
            <person name="Gilroy R."/>
            <person name="Ravi A."/>
            <person name="Getino M."/>
            <person name="Pursley I."/>
            <person name="Horton D.L."/>
            <person name="Alikhan N.F."/>
            <person name="Baker D."/>
            <person name="Gharbi K."/>
            <person name="Hall N."/>
            <person name="Watson M."/>
            <person name="Adriaenssens E.M."/>
            <person name="Foster-Nyarko E."/>
            <person name="Jarju S."/>
            <person name="Secka A."/>
            <person name="Antonio M."/>
            <person name="Oren A."/>
            <person name="Chaudhuri R.R."/>
            <person name="La Ragione R."/>
            <person name="Hildebrand F."/>
            <person name="Pallen M.J."/>
        </authorList>
    </citation>
    <scope>NUCLEOTIDE SEQUENCE</scope>
    <source>
        <strain evidence="1">12435</strain>
    </source>
</reference>
<dbReference type="EMBL" id="DXHS01000050">
    <property type="protein sequence ID" value="HIW02259.1"/>
    <property type="molecule type" value="Genomic_DNA"/>
</dbReference>
<evidence type="ECO:0000313" key="1">
    <source>
        <dbReference type="EMBL" id="HIW02259.1"/>
    </source>
</evidence>
<sequence length="108" mass="12806">MKHTSWRVCEKDLLSIRRKLRHIAGMTECERKMLEAEYATLDYLDIHDATEGTNMRDMFYALYLEPRNIGRTLTAVASDVGFDVRSLSRYRELLINVFERISEKRLNF</sequence>
<protein>
    <submittedName>
        <fullName evidence="1">Uncharacterized protein</fullName>
    </submittedName>
</protein>
<dbReference type="Proteomes" id="UP000823990">
    <property type="component" value="Unassembled WGS sequence"/>
</dbReference>
<accession>A0A9D1PZ41</accession>
<evidence type="ECO:0000313" key="2">
    <source>
        <dbReference type="Proteomes" id="UP000823990"/>
    </source>
</evidence>
<proteinExistence type="predicted"/>
<dbReference type="AlphaFoldDB" id="A0A9D1PZ41"/>
<organism evidence="1 2">
    <name type="scientific">Candidatus Protoclostridium stercorigallinarum</name>
    <dbReference type="NCBI Taxonomy" id="2838741"/>
    <lineage>
        <taxon>Bacteria</taxon>
        <taxon>Bacillati</taxon>
        <taxon>Bacillota</taxon>
        <taxon>Clostridia</taxon>
        <taxon>Candidatus Protoclostridium</taxon>
    </lineage>
</organism>
<gene>
    <name evidence="1" type="ORF">H9892_02845</name>
</gene>
<comment type="caution">
    <text evidence="1">The sequence shown here is derived from an EMBL/GenBank/DDBJ whole genome shotgun (WGS) entry which is preliminary data.</text>
</comment>
<name>A0A9D1PZ41_9FIRM</name>
<reference evidence="1" key="2">
    <citation type="submission" date="2021-04" db="EMBL/GenBank/DDBJ databases">
        <authorList>
            <person name="Gilroy R."/>
        </authorList>
    </citation>
    <scope>NUCLEOTIDE SEQUENCE</scope>
    <source>
        <strain evidence="1">12435</strain>
    </source>
</reference>